<dbReference type="AlphaFoldDB" id="A0A4S2H0A1"/>
<protein>
    <submittedName>
        <fullName evidence="3">Glycosyltransferase</fullName>
    </submittedName>
</protein>
<dbReference type="Pfam" id="PF13439">
    <property type="entry name" value="Glyco_transf_4"/>
    <property type="match status" value="1"/>
</dbReference>
<gene>
    <name evidence="3" type="ORF">E5163_07150</name>
</gene>
<dbReference type="SUPFAM" id="SSF53756">
    <property type="entry name" value="UDP-Glycosyltransferase/glycogen phosphorylase"/>
    <property type="match status" value="1"/>
</dbReference>
<feature type="domain" description="Glycosyltransferase subfamily 4-like N-terminal" evidence="2">
    <location>
        <begin position="13"/>
        <end position="166"/>
    </location>
</feature>
<dbReference type="InterPro" id="IPR050194">
    <property type="entry name" value="Glycosyltransferase_grp1"/>
</dbReference>
<dbReference type="EMBL" id="SRXW01000002">
    <property type="protein sequence ID" value="TGY88906.1"/>
    <property type="molecule type" value="Genomic_DNA"/>
</dbReference>
<evidence type="ECO:0000259" key="1">
    <source>
        <dbReference type="Pfam" id="PF00534"/>
    </source>
</evidence>
<organism evidence="3 4">
    <name type="scientific">Marinicauda algicola</name>
    <dbReference type="NCBI Taxonomy" id="2029849"/>
    <lineage>
        <taxon>Bacteria</taxon>
        <taxon>Pseudomonadati</taxon>
        <taxon>Pseudomonadota</taxon>
        <taxon>Alphaproteobacteria</taxon>
        <taxon>Maricaulales</taxon>
        <taxon>Maricaulaceae</taxon>
        <taxon>Marinicauda</taxon>
    </lineage>
</organism>
<evidence type="ECO:0000259" key="2">
    <source>
        <dbReference type="Pfam" id="PF13439"/>
    </source>
</evidence>
<dbReference type="OrthoDB" id="5147801at2"/>
<feature type="domain" description="Glycosyl transferase family 1" evidence="1">
    <location>
        <begin position="182"/>
        <end position="350"/>
    </location>
</feature>
<dbReference type="PANTHER" id="PTHR45947">
    <property type="entry name" value="SULFOQUINOVOSYL TRANSFERASE SQD2"/>
    <property type="match status" value="1"/>
</dbReference>
<dbReference type="CDD" id="cd03819">
    <property type="entry name" value="GT4_WavL-like"/>
    <property type="match status" value="1"/>
</dbReference>
<keyword evidence="4" id="KW-1185">Reference proteome</keyword>
<reference evidence="3 4" key="1">
    <citation type="journal article" date="2017" name="Int. J. Syst. Evol. Microbiol.">
        <title>Marinicauda algicola sp. nov., isolated from a marine red alga Rhodosorus marinus.</title>
        <authorList>
            <person name="Jeong S.E."/>
            <person name="Jeon S.H."/>
            <person name="Chun B.H."/>
            <person name="Kim D.W."/>
            <person name="Jeon C.O."/>
        </authorList>
    </citation>
    <scope>NUCLEOTIDE SEQUENCE [LARGE SCALE GENOMIC DNA]</scope>
    <source>
        <strain evidence="3 4">JCM 31718</strain>
    </source>
</reference>
<keyword evidence="3" id="KW-0808">Transferase</keyword>
<dbReference type="GO" id="GO:0016757">
    <property type="term" value="F:glycosyltransferase activity"/>
    <property type="evidence" value="ECO:0007669"/>
    <property type="project" value="InterPro"/>
</dbReference>
<accession>A0A4S2H0A1</accession>
<name>A0A4S2H0A1_9PROT</name>
<dbReference type="RefSeq" id="WP_135995446.1">
    <property type="nucleotide sequence ID" value="NZ_CP071057.1"/>
</dbReference>
<dbReference type="InterPro" id="IPR028098">
    <property type="entry name" value="Glyco_trans_4-like_N"/>
</dbReference>
<sequence length="376" mass="40295">MNVLQVIPELDAGGAERTTLEIAEAVVAAGGRALVASEGGRLEGELDAIGADLVRLPVKSKNPLTIWRNAGRLADLVRRERVDIIHARSRAPAWSALLAARRTGAVFVTTYHGTYNARSELKRRYNAVMARGAVTIANSAFIADHVAREHPGLARRIEIIPRGVDLGPFDPERVEPARANAHREGWQVPVGAPVILLPARLTRWKGQLLAIEAVSRLAPRDPAPVLVLAGDAQGRDAYVREIEARAKELGVAIRLPGHVGDMPGALMAADLVLAPSLEPEAFGRSAAEAQAMGRPVIVADHGGAREVVEHGVTGWRVPPGDAGALAAAIETAFSLSPQARAAMARAARQRVEAHFSKRALQENTLRVYRELLDCRP</sequence>
<dbReference type="InterPro" id="IPR001296">
    <property type="entry name" value="Glyco_trans_1"/>
</dbReference>
<dbReference type="Pfam" id="PF00534">
    <property type="entry name" value="Glycos_transf_1"/>
    <property type="match status" value="1"/>
</dbReference>
<evidence type="ECO:0000313" key="4">
    <source>
        <dbReference type="Proteomes" id="UP000308054"/>
    </source>
</evidence>
<proteinExistence type="predicted"/>
<evidence type="ECO:0000313" key="3">
    <source>
        <dbReference type="EMBL" id="TGY88906.1"/>
    </source>
</evidence>
<dbReference type="Gene3D" id="3.40.50.2000">
    <property type="entry name" value="Glycogen Phosphorylase B"/>
    <property type="match status" value="2"/>
</dbReference>
<comment type="caution">
    <text evidence="3">The sequence shown here is derived from an EMBL/GenBank/DDBJ whole genome shotgun (WGS) entry which is preliminary data.</text>
</comment>
<dbReference type="PANTHER" id="PTHR45947:SF3">
    <property type="entry name" value="SULFOQUINOVOSYL TRANSFERASE SQD2"/>
    <property type="match status" value="1"/>
</dbReference>
<dbReference type="Proteomes" id="UP000308054">
    <property type="component" value="Unassembled WGS sequence"/>
</dbReference>